<proteinExistence type="predicted"/>
<protein>
    <submittedName>
        <fullName evidence="2">Uncharacterized protein</fullName>
    </submittedName>
</protein>
<evidence type="ECO:0000256" key="1">
    <source>
        <dbReference type="SAM" id="MobiDB-lite"/>
    </source>
</evidence>
<dbReference type="Proteomes" id="UP000515908">
    <property type="component" value="Chromosome 02"/>
</dbReference>
<feature type="compositionally biased region" description="Polar residues" evidence="1">
    <location>
        <begin position="1"/>
        <end position="23"/>
    </location>
</feature>
<reference evidence="2 3" key="1">
    <citation type="submission" date="2020-08" db="EMBL/GenBank/DDBJ databases">
        <authorList>
            <person name="Newling K."/>
            <person name="Davey J."/>
            <person name="Forrester S."/>
        </authorList>
    </citation>
    <scope>NUCLEOTIDE SEQUENCE [LARGE SCALE GENOMIC DNA]</scope>
    <source>
        <strain evidence="3">Crithidia deanei Carvalho (ATCC PRA-265)</strain>
    </source>
</reference>
<feature type="region of interest" description="Disordered" evidence="1">
    <location>
        <begin position="1"/>
        <end position="40"/>
    </location>
</feature>
<dbReference type="VEuPathDB" id="TriTrypDB:ADEAN_000127900"/>
<gene>
    <name evidence="2" type="ORF">ADEAN_000127900</name>
</gene>
<dbReference type="AlphaFoldDB" id="A0A7G2C2G1"/>
<organism evidence="2 3">
    <name type="scientific">Angomonas deanei</name>
    <dbReference type="NCBI Taxonomy" id="59799"/>
    <lineage>
        <taxon>Eukaryota</taxon>
        <taxon>Discoba</taxon>
        <taxon>Euglenozoa</taxon>
        <taxon>Kinetoplastea</taxon>
        <taxon>Metakinetoplastina</taxon>
        <taxon>Trypanosomatida</taxon>
        <taxon>Trypanosomatidae</taxon>
        <taxon>Strigomonadinae</taxon>
        <taxon>Angomonas</taxon>
    </lineage>
</organism>
<dbReference type="EMBL" id="LR877146">
    <property type="protein sequence ID" value="CAD2213836.1"/>
    <property type="molecule type" value="Genomic_DNA"/>
</dbReference>
<evidence type="ECO:0000313" key="2">
    <source>
        <dbReference type="EMBL" id="CAD2213836.1"/>
    </source>
</evidence>
<dbReference type="PANTHER" id="PTHR35614:SF5">
    <property type="entry name" value="SPRY DOMAIN-CONTAINING PROTEIN"/>
    <property type="match status" value="1"/>
</dbReference>
<accession>A0A7G2C2G1</accession>
<dbReference type="OrthoDB" id="273231at2759"/>
<feature type="region of interest" description="Disordered" evidence="1">
    <location>
        <begin position="449"/>
        <end position="479"/>
    </location>
</feature>
<feature type="compositionally biased region" description="Polar residues" evidence="1">
    <location>
        <begin position="456"/>
        <end position="470"/>
    </location>
</feature>
<dbReference type="PANTHER" id="PTHR35614">
    <property type="match status" value="1"/>
</dbReference>
<name>A0A7G2C2G1_9TRYP</name>
<keyword evidence="3" id="KW-1185">Reference proteome</keyword>
<evidence type="ECO:0000313" key="3">
    <source>
        <dbReference type="Proteomes" id="UP000515908"/>
    </source>
</evidence>
<sequence length="536" mass="59178">MESFLNASVRTPTTPSGRYSHNPYSLPHTPHSSRNHSHHSLDQLLHHAVATTLPPPVAAPLAAMVYLTKSAGEQNLGRVTHMAASMYYFQLIQAGVIRRPPPPAAAGEFYPPSTANTPYYQQTTSPLMPGFPLPPMDTFSFSSLLTNVPILSFVYEMKCRWGHLGVLKDTPTGVRQGRGYHMMGNHSTGGLSLVDRTVGQNVTNEMEMWITRDQMLHGRISRDLAERLCWSLAERPEVMAERVTQLPSVEEGYWHYRGLVDRRRPPPLPPTATISPKDVYVMGAEVLPGFNEGDLLCYDPTLGVWYSEYSIPLEGVVLAAMRPHCKAAREADPADPRWVTTFVHEEEYQHRRESLLGGDASLEGLPLPPITPAQEAELARLNAIEPNVWRRIHEHVGNFFVFSFEKDGVVYHHGTVPNFANPNKKKNAEKTTGKEASVVTPLNTAALPVQEVPSGSGMSPSKAADSSPTTNKEKERPGARVPTSIANTLFSLLPIQGKGNKSGGEVTMTIFPIPRRPATRVIIIIIQQRTQLPVPP</sequence>